<dbReference type="Proteomes" id="UP000198304">
    <property type="component" value="Unassembled WGS sequence"/>
</dbReference>
<evidence type="ECO:0000313" key="2">
    <source>
        <dbReference type="Proteomes" id="UP000198304"/>
    </source>
</evidence>
<dbReference type="EMBL" id="FZOJ01000006">
    <property type="protein sequence ID" value="SNS21353.1"/>
    <property type="molecule type" value="Genomic_DNA"/>
</dbReference>
<name>A0A239CPP3_9FIRM</name>
<accession>A0A239CPP3</accession>
<protein>
    <submittedName>
        <fullName evidence="1">Uncharacterized protein</fullName>
    </submittedName>
</protein>
<gene>
    <name evidence="1" type="ORF">SAMN05446037_100652</name>
</gene>
<evidence type="ECO:0000313" key="1">
    <source>
        <dbReference type="EMBL" id="SNS21353.1"/>
    </source>
</evidence>
<proteinExistence type="predicted"/>
<sequence>MLPKVIKASLEVDVESEGKKPKKKVSFTDPVDEWGFHHFRRYFEYLYQFKLKSLYMPVGGDLKQLSNLLKVKDKDIVKQYMEYFIELDFFEVKHLRVFCSSYSQAILDGYHQTGDLPEKKKNEFGDIFGGD</sequence>
<dbReference type="AlphaFoldDB" id="A0A239CPP3"/>
<keyword evidence="2" id="KW-1185">Reference proteome</keyword>
<dbReference type="RefSeq" id="WP_089282307.1">
    <property type="nucleotide sequence ID" value="NZ_FZOJ01000006.1"/>
</dbReference>
<organism evidence="1 2">
    <name type="scientific">Anaerovirgula multivorans</name>
    <dbReference type="NCBI Taxonomy" id="312168"/>
    <lineage>
        <taxon>Bacteria</taxon>
        <taxon>Bacillati</taxon>
        <taxon>Bacillota</taxon>
        <taxon>Clostridia</taxon>
        <taxon>Peptostreptococcales</taxon>
        <taxon>Natronincolaceae</taxon>
        <taxon>Anaerovirgula</taxon>
    </lineage>
</organism>
<reference evidence="1 2" key="1">
    <citation type="submission" date="2017-06" db="EMBL/GenBank/DDBJ databases">
        <authorList>
            <person name="Kim H.J."/>
            <person name="Triplett B.A."/>
        </authorList>
    </citation>
    <scope>NUCLEOTIDE SEQUENCE [LARGE SCALE GENOMIC DNA]</scope>
    <source>
        <strain evidence="1 2">SCA</strain>
    </source>
</reference>